<evidence type="ECO:0000259" key="4">
    <source>
        <dbReference type="PROSITE" id="PS50126"/>
    </source>
</evidence>
<gene>
    <name evidence="5" type="ORF">J2Z80_000276</name>
</gene>
<evidence type="ECO:0000256" key="1">
    <source>
        <dbReference type="ARBA" id="ARBA00006767"/>
    </source>
</evidence>
<organism evidence="5 6">
    <name type="scientific">Thermoanaerobacterium butyriciformans</name>
    <dbReference type="NCBI Taxonomy" id="1702242"/>
    <lineage>
        <taxon>Bacteria</taxon>
        <taxon>Bacillati</taxon>
        <taxon>Bacillota</taxon>
        <taxon>Clostridia</taxon>
        <taxon>Thermoanaerobacterales</taxon>
        <taxon>Thermoanaerobacteraceae</taxon>
        <taxon>Thermoanaerobacterium</taxon>
    </lineage>
</organism>
<evidence type="ECO:0000313" key="6">
    <source>
        <dbReference type="Proteomes" id="UP001166402"/>
    </source>
</evidence>
<comment type="similarity">
    <text evidence="1">Belongs to the bacterial ribosomal protein bS1 family.</text>
</comment>
<sequence>MIDERWQDIYASRQTNKILTGELSAIEKVKIGGDEAKECAVVFYNGAKVLIPFEEMGLPREDVTIVRSMIGAEIDFVVRGIDTDREIAVGSRKFAMALRRKLELPKHNVGDIIQIRIDAVGKNSVIAEAYGIETRIPKEDIDYGYIDNINDLLQVGDKVQAKITELDIEQGIIKVSIKETKPNPFLTVGTKYVKGGEYLGTVKGVKRYGYFVNLEQGIDVLCPNTYWKDVPKRGDKVTVRITYINKNKQYVSGILKRIIRKA</sequence>
<dbReference type="PANTHER" id="PTHR10724">
    <property type="entry name" value="30S RIBOSOMAL PROTEIN S1"/>
    <property type="match status" value="1"/>
</dbReference>
<comment type="caution">
    <text evidence="5">The sequence shown here is derived from an EMBL/GenBank/DDBJ whole genome shotgun (WGS) entry which is preliminary data.</text>
</comment>
<dbReference type="PANTHER" id="PTHR10724:SF7">
    <property type="entry name" value="SMALL RIBOSOMAL SUBUNIT PROTEIN BS1C"/>
    <property type="match status" value="1"/>
</dbReference>
<dbReference type="PROSITE" id="PS50126">
    <property type="entry name" value="S1"/>
    <property type="match status" value="2"/>
</dbReference>
<protein>
    <submittedName>
        <fullName evidence="5">Small subunit ribosomal protein S1</fullName>
    </submittedName>
</protein>
<dbReference type="SMART" id="SM00316">
    <property type="entry name" value="S1"/>
    <property type="match status" value="3"/>
</dbReference>
<evidence type="ECO:0000256" key="3">
    <source>
        <dbReference type="ARBA" id="ARBA00023274"/>
    </source>
</evidence>
<keyword evidence="2 5" id="KW-0689">Ribosomal protein</keyword>
<dbReference type="SUPFAM" id="SSF50249">
    <property type="entry name" value="Nucleic acid-binding proteins"/>
    <property type="match status" value="1"/>
</dbReference>
<evidence type="ECO:0000313" key="5">
    <source>
        <dbReference type="EMBL" id="MBP2070778.1"/>
    </source>
</evidence>
<feature type="domain" description="S1 motif" evidence="4">
    <location>
        <begin position="195"/>
        <end position="256"/>
    </location>
</feature>
<dbReference type="RefSeq" id="WP_245301082.1">
    <property type="nucleotide sequence ID" value="NZ_JAGGLT010000002.1"/>
</dbReference>
<dbReference type="GO" id="GO:0005840">
    <property type="term" value="C:ribosome"/>
    <property type="evidence" value="ECO:0007669"/>
    <property type="project" value="UniProtKB-KW"/>
</dbReference>
<dbReference type="CDD" id="cd00164">
    <property type="entry name" value="S1_like"/>
    <property type="match status" value="1"/>
</dbReference>
<reference evidence="5" key="1">
    <citation type="submission" date="2021-03" db="EMBL/GenBank/DDBJ databases">
        <title>Genomic Encyclopedia of Type Strains, Phase IV (KMG-IV): sequencing the most valuable type-strain genomes for metagenomic binning, comparative biology and taxonomic classification.</title>
        <authorList>
            <person name="Goeker M."/>
        </authorList>
    </citation>
    <scope>NUCLEOTIDE SEQUENCE</scope>
    <source>
        <strain evidence="5">DSM 101588</strain>
    </source>
</reference>
<dbReference type="InterPro" id="IPR050437">
    <property type="entry name" value="Ribos_protein_bS1-like"/>
</dbReference>
<keyword evidence="3" id="KW-0687">Ribonucleoprotein</keyword>
<dbReference type="Gene3D" id="2.40.50.140">
    <property type="entry name" value="Nucleic acid-binding proteins"/>
    <property type="match status" value="2"/>
</dbReference>
<dbReference type="InterPro" id="IPR003029">
    <property type="entry name" value="S1_domain"/>
</dbReference>
<proteinExistence type="inferred from homology"/>
<dbReference type="InterPro" id="IPR012340">
    <property type="entry name" value="NA-bd_OB-fold"/>
</dbReference>
<name>A0ABS4NCP5_9THEO</name>
<accession>A0ABS4NCP5</accession>
<evidence type="ECO:0000256" key="2">
    <source>
        <dbReference type="ARBA" id="ARBA00022980"/>
    </source>
</evidence>
<feature type="domain" description="S1 motif" evidence="4">
    <location>
        <begin position="110"/>
        <end position="178"/>
    </location>
</feature>
<keyword evidence="6" id="KW-1185">Reference proteome</keyword>
<dbReference type="Proteomes" id="UP001166402">
    <property type="component" value="Unassembled WGS sequence"/>
</dbReference>
<dbReference type="EMBL" id="JAGGLT010000002">
    <property type="protein sequence ID" value="MBP2070778.1"/>
    <property type="molecule type" value="Genomic_DNA"/>
</dbReference>